<sequence length="362" mass="38903">MPNKTIYISDNDLPLADRAAELAGGLSPAVMEGLKLYLRNTEAAERGFEEVHVVDRTDGVETRKIFQGRQLARLSQSLEGKRVEWTSYLTPKENIAVVRSEHPDFVAVARGAGAAGPNAGRGTSAFGNTDATTGSSRSNSTGHPRNPEEITNDVLDFARRTFGEATGRGNRATQRPKLDIDLSYWMNSANQIFNDLTGGFERGMSRPAEFNDGDDSGTNRSAKGFGGAVDHRNSAGQTPESASSTGSSSDRSGSDQLGSDRPGSDRPGSDRPSSEDSGSEGPSAQDPRPASHGKGNQRTENEGHADSTIVRDAWAAHHELEVFEDLEQLKEAAFRHTKTVPAPFISATERALSTPKTEYLDI</sequence>
<gene>
    <name evidence="2" type="ordered locus">CRES_0468</name>
</gene>
<evidence type="ECO:0000313" key="3">
    <source>
        <dbReference type="Proteomes" id="UP000000492"/>
    </source>
</evidence>
<protein>
    <submittedName>
        <fullName evidence="2">Uncharacterized protein</fullName>
    </submittedName>
</protein>
<accession>F8DYD8</accession>
<proteinExistence type="predicted"/>
<organism evidence="2 3">
    <name type="scientific">Corynebacterium resistens (strain DSM 45100 / JCM 12819 / GTC 2026 / SICGH 158)</name>
    <dbReference type="NCBI Taxonomy" id="662755"/>
    <lineage>
        <taxon>Bacteria</taxon>
        <taxon>Bacillati</taxon>
        <taxon>Actinomycetota</taxon>
        <taxon>Actinomycetes</taxon>
        <taxon>Mycobacteriales</taxon>
        <taxon>Corynebacteriaceae</taxon>
        <taxon>Corynebacterium</taxon>
    </lineage>
</organism>
<dbReference type="HOGENOM" id="CLU_881987_0_0_11"/>
<dbReference type="KEGG" id="crd:CRES_0468"/>
<evidence type="ECO:0000313" key="2">
    <source>
        <dbReference type="EMBL" id="AEI08831.1"/>
    </source>
</evidence>
<name>F8DYD8_CORRG</name>
<feature type="compositionally biased region" description="Polar residues" evidence="1">
    <location>
        <begin position="125"/>
        <end position="143"/>
    </location>
</feature>
<dbReference type="STRING" id="662755.CRES_0468"/>
<feature type="region of interest" description="Disordered" evidence="1">
    <location>
        <begin position="114"/>
        <end position="153"/>
    </location>
</feature>
<dbReference type="RefSeq" id="WP_013887856.1">
    <property type="nucleotide sequence ID" value="NC_015673.1"/>
</dbReference>
<feature type="compositionally biased region" description="Basic and acidic residues" evidence="1">
    <location>
        <begin position="262"/>
        <end position="274"/>
    </location>
</feature>
<feature type="compositionally biased region" description="Low complexity" evidence="1">
    <location>
        <begin position="241"/>
        <end position="261"/>
    </location>
</feature>
<dbReference type="AlphaFoldDB" id="F8DYD8"/>
<dbReference type="OrthoDB" id="3199431at2"/>
<dbReference type="InterPro" id="IPR027580">
    <property type="entry name" value="EXLDI"/>
</dbReference>
<dbReference type="Proteomes" id="UP000000492">
    <property type="component" value="Chromosome"/>
</dbReference>
<dbReference type="eggNOG" id="ENOG5030JT0">
    <property type="taxonomic scope" value="Bacteria"/>
</dbReference>
<dbReference type="EMBL" id="CP002857">
    <property type="protein sequence ID" value="AEI08831.1"/>
    <property type="molecule type" value="Genomic_DNA"/>
</dbReference>
<dbReference type="NCBIfam" id="TIGR04342">
    <property type="entry name" value="EXLDI"/>
    <property type="match status" value="1"/>
</dbReference>
<reference evidence="2 3" key="1">
    <citation type="journal article" date="2012" name="BMC Genomics">
        <title>Complete genome sequence, lifestyle, and multi-drug resistance of the human pathogen Corynebacterium resistens DSM 45100 isolated from blood samples of a leukemia patient.</title>
        <authorList>
            <person name="Schroder J."/>
            <person name="Maus I."/>
            <person name="Meyer K."/>
            <person name="Wordemann S."/>
            <person name="Blom J."/>
            <person name="Jaenicke S."/>
            <person name="Schneider J."/>
            <person name="Trost E."/>
            <person name="Tauch A."/>
        </authorList>
    </citation>
    <scope>NUCLEOTIDE SEQUENCE [LARGE SCALE GENOMIC DNA]</scope>
    <source>
        <strain evidence="3">DSM 45100 / JCM 12819 / CCUG 50093 / GTC 2026 / SICGH 158</strain>
    </source>
</reference>
<evidence type="ECO:0000256" key="1">
    <source>
        <dbReference type="SAM" id="MobiDB-lite"/>
    </source>
</evidence>
<feature type="region of interest" description="Disordered" evidence="1">
    <location>
        <begin position="204"/>
        <end position="306"/>
    </location>
</feature>
<keyword evidence="3" id="KW-1185">Reference proteome</keyword>